<feature type="compositionally biased region" description="Polar residues" evidence="1">
    <location>
        <begin position="1"/>
        <end position="10"/>
    </location>
</feature>
<gene>
    <name evidence="2" type="ORF">Q5P01_009897</name>
</gene>
<proteinExistence type="predicted"/>
<organism evidence="2 3">
    <name type="scientific">Channa striata</name>
    <name type="common">Snakehead murrel</name>
    <name type="synonym">Ophicephalus striatus</name>
    <dbReference type="NCBI Taxonomy" id="64152"/>
    <lineage>
        <taxon>Eukaryota</taxon>
        <taxon>Metazoa</taxon>
        <taxon>Chordata</taxon>
        <taxon>Craniata</taxon>
        <taxon>Vertebrata</taxon>
        <taxon>Euteleostomi</taxon>
        <taxon>Actinopterygii</taxon>
        <taxon>Neopterygii</taxon>
        <taxon>Teleostei</taxon>
        <taxon>Neoteleostei</taxon>
        <taxon>Acanthomorphata</taxon>
        <taxon>Anabantaria</taxon>
        <taxon>Anabantiformes</taxon>
        <taxon>Channoidei</taxon>
        <taxon>Channidae</taxon>
        <taxon>Channa</taxon>
    </lineage>
</organism>
<accession>A0AA88MWN0</accession>
<keyword evidence="3" id="KW-1185">Reference proteome</keyword>
<sequence>MFQTDNENFVPSNPHPTHHPSPPFGLKQAGGQRPEFKQRSTGNGCSPLYPVPQMPQATAICAPTSPPPNRTYTPRPPFHVSNLALEGDPQKQF</sequence>
<dbReference type="EMBL" id="JAUPFM010000007">
    <property type="protein sequence ID" value="KAK2846898.1"/>
    <property type="molecule type" value="Genomic_DNA"/>
</dbReference>
<name>A0AA88MWN0_CHASR</name>
<evidence type="ECO:0000313" key="3">
    <source>
        <dbReference type="Proteomes" id="UP001187415"/>
    </source>
</evidence>
<feature type="region of interest" description="Disordered" evidence="1">
    <location>
        <begin position="1"/>
        <end position="93"/>
    </location>
</feature>
<dbReference type="Proteomes" id="UP001187415">
    <property type="component" value="Unassembled WGS sequence"/>
</dbReference>
<comment type="caution">
    <text evidence="2">The sequence shown here is derived from an EMBL/GenBank/DDBJ whole genome shotgun (WGS) entry which is preliminary data.</text>
</comment>
<evidence type="ECO:0000313" key="2">
    <source>
        <dbReference type="EMBL" id="KAK2846898.1"/>
    </source>
</evidence>
<dbReference type="AlphaFoldDB" id="A0AA88MWN0"/>
<protein>
    <submittedName>
        <fullName evidence="2">Uncharacterized protein</fullName>
    </submittedName>
</protein>
<reference evidence="2" key="1">
    <citation type="submission" date="2023-07" db="EMBL/GenBank/DDBJ databases">
        <title>Chromosome-level Genome Assembly of Striped Snakehead (Channa striata).</title>
        <authorList>
            <person name="Liu H."/>
        </authorList>
    </citation>
    <scope>NUCLEOTIDE SEQUENCE</scope>
    <source>
        <strain evidence="2">Gz</strain>
        <tissue evidence="2">Muscle</tissue>
    </source>
</reference>
<evidence type="ECO:0000256" key="1">
    <source>
        <dbReference type="SAM" id="MobiDB-lite"/>
    </source>
</evidence>
<feature type="compositionally biased region" description="Pro residues" evidence="1">
    <location>
        <begin position="64"/>
        <end position="77"/>
    </location>
</feature>